<dbReference type="GO" id="GO:0003676">
    <property type="term" value="F:nucleic acid binding"/>
    <property type="evidence" value="ECO:0007669"/>
    <property type="project" value="InterPro"/>
</dbReference>
<evidence type="ECO:0000256" key="6">
    <source>
        <dbReference type="ARBA" id="ARBA00047942"/>
    </source>
</evidence>
<dbReference type="InterPro" id="IPR050953">
    <property type="entry name" value="N4_N6_ade-DNA_methylase"/>
</dbReference>
<keyword evidence="5" id="KW-0949">S-adenosyl-L-methionine</keyword>
<dbReference type="GO" id="GO:0006304">
    <property type="term" value="P:DNA modification"/>
    <property type="evidence" value="ECO:0007669"/>
    <property type="project" value="InterPro"/>
</dbReference>
<dbReference type="GO" id="GO:0009007">
    <property type="term" value="F:site-specific DNA-methyltransferase (adenine-specific) activity"/>
    <property type="evidence" value="ECO:0007669"/>
    <property type="project" value="UniProtKB-EC"/>
</dbReference>
<dbReference type="PRINTS" id="PR00507">
    <property type="entry name" value="N12N6MTFRASE"/>
</dbReference>
<evidence type="ECO:0000256" key="1">
    <source>
        <dbReference type="ARBA" id="ARBA00006594"/>
    </source>
</evidence>
<dbReference type="Gene3D" id="3.40.50.150">
    <property type="entry name" value="Vaccinia Virus protein VP39"/>
    <property type="match status" value="1"/>
</dbReference>
<evidence type="ECO:0000259" key="7">
    <source>
        <dbReference type="Pfam" id="PF07669"/>
    </source>
</evidence>
<name>A0A511DDD8_9PSEU</name>
<dbReference type="InterPro" id="IPR011639">
    <property type="entry name" value="MethylTrfase_TaqI-like_dom"/>
</dbReference>
<evidence type="ECO:0000313" key="8">
    <source>
        <dbReference type="EMBL" id="GEL21694.1"/>
    </source>
</evidence>
<comment type="caution">
    <text evidence="8">The sequence shown here is derived from an EMBL/GenBank/DDBJ whole genome shotgun (WGS) entry which is preliminary data.</text>
</comment>
<comment type="similarity">
    <text evidence="1">Belongs to the N(4)/N(6)-methyltransferase family.</text>
</comment>
<sequence>MNDQRQYRAIAARDARSSRAQRTSAWSTHAGASAATFTVAPNDPSGRVFDRPVAYDLSVASDLQLPPLTPRDFGEVFTRRWVVDALLDAANYKCNRDLVQLRLTEPACGTGAFLVPAVERLVASLRDQELSEEVVVQLHSSISAWDIQASSIESCRSALRPILAALPIPEVAIESILESWLNTGDYLLAEHADTETSDVVIGNPPYLRLEDVAPQVQKQYRSRWKTMTGRADIYVGFFERGLTALRPNGTLAFICADRWMRNQYGASLRKMITESYSVDATWELHDVDAFESTVSAYPAITVISRRHQGSVVVAEAMKDFNSCDAEILTRWTTQGDQSKLDEGRFHAFRLPHWFSGDDLWPTGSPERLAMIEYLSDNFAPLNDATTGTRVGIGVASGADKVFVTENHSVAEPDRMLPLATVKDLKTGQLEWSGRYLVNPWDSDGTLVELDDHPKLKHYFLKNEAALRNRFIARNGRCWYQTIDKVNHGLSSQSKLLIQDMRSSINPVLDPGKLYPHHNLYYIISGTWDLEVLGGILISQIAQSFIEAYSVRMRGDTLRFQAQYLRNVRVPNFTQINDQVREELRNAFRSRDTIAATRASMAAYGLKTGDFGLA</sequence>
<keyword evidence="3 8" id="KW-0489">Methyltransferase</keyword>
<keyword evidence="9" id="KW-1185">Reference proteome</keyword>
<gene>
    <name evidence="8" type="ORF">PSU4_06480</name>
</gene>
<dbReference type="InterPro" id="IPR029063">
    <property type="entry name" value="SAM-dependent_MTases_sf"/>
</dbReference>
<dbReference type="PANTHER" id="PTHR33841:SF5">
    <property type="entry name" value="DNA METHYLASE (MODIFICATION METHYLASE) (METHYLTRANSFERASE)-RELATED"/>
    <property type="match status" value="1"/>
</dbReference>
<reference evidence="8 9" key="1">
    <citation type="submission" date="2019-07" db="EMBL/GenBank/DDBJ databases">
        <title>Whole genome shotgun sequence of Pseudonocardia sulfidoxydans NBRC 16205.</title>
        <authorList>
            <person name="Hosoyama A."/>
            <person name="Uohara A."/>
            <person name="Ohji S."/>
            <person name="Ichikawa N."/>
        </authorList>
    </citation>
    <scope>NUCLEOTIDE SEQUENCE [LARGE SCALE GENOMIC DNA]</scope>
    <source>
        <strain evidence="8 9">NBRC 16205</strain>
    </source>
</reference>
<evidence type="ECO:0000256" key="4">
    <source>
        <dbReference type="ARBA" id="ARBA00022679"/>
    </source>
</evidence>
<dbReference type="Pfam" id="PF07669">
    <property type="entry name" value="Eco57I"/>
    <property type="match status" value="1"/>
</dbReference>
<accession>A0A511DDD8</accession>
<dbReference type="PROSITE" id="PS00092">
    <property type="entry name" value="N6_MTASE"/>
    <property type="match status" value="1"/>
</dbReference>
<organism evidence="8 9">
    <name type="scientific">Pseudonocardia sulfidoxydans NBRC 16205</name>
    <dbReference type="NCBI Taxonomy" id="1223511"/>
    <lineage>
        <taxon>Bacteria</taxon>
        <taxon>Bacillati</taxon>
        <taxon>Actinomycetota</taxon>
        <taxon>Actinomycetes</taxon>
        <taxon>Pseudonocardiales</taxon>
        <taxon>Pseudonocardiaceae</taxon>
        <taxon>Pseudonocardia</taxon>
    </lineage>
</organism>
<evidence type="ECO:0000313" key="9">
    <source>
        <dbReference type="Proteomes" id="UP000321685"/>
    </source>
</evidence>
<dbReference type="AlphaFoldDB" id="A0A511DDD8"/>
<protein>
    <recommendedName>
        <fullName evidence="2">site-specific DNA-methyltransferase (adenine-specific)</fullName>
        <ecNumber evidence="2">2.1.1.72</ecNumber>
    </recommendedName>
</protein>
<evidence type="ECO:0000256" key="5">
    <source>
        <dbReference type="ARBA" id="ARBA00022691"/>
    </source>
</evidence>
<dbReference type="GO" id="GO:0032259">
    <property type="term" value="P:methylation"/>
    <property type="evidence" value="ECO:0007669"/>
    <property type="project" value="UniProtKB-KW"/>
</dbReference>
<dbReference type="InterPro" id="IPR002052">
    <property type="entry name" value="DNA_methylase_N6_adenine_CS"/>
</dbReference>
<proteinExistence type="inferred from homology"/>
<evidence type="ECO:0000256" key="2">
    <source>
        <dbReference type="ARBA" id="ARBA00011900"/>
    </source>
</evidence>
<dbReference type="SUPFAM" id="SSF53335">
    <property type="entry name" value="S-adenosyl-L-methionine-dependent methyltransferases"/>
    <property type="match status" value="1"/>
</dbReference>
<dbReference type="PANTHER" id="PTHR33841">
    <property type="entry name" value="DNA METHYLTRANSFERASE YEEA-RELATED"/>
    <property type="match status" value="1"/>
</dbReference>
<feature type="domain" description="Type II methyltransferase M.TaqI-like" evidence="7">
    <location>
        <begin position="194"/>
        <end position="290"/>
    </location>
</feature>
<evidence type="ECO:0000256" key="3">
    <source>
        <dbReference type="ARBA" id="ARBA00022603"/>
    </source>
</evidence>
<dbReference type="Proteomes" id="UP000321685">
    <property type="component" value="Unassembled WGS sequence"/>
</dbReference>
<comment type="catalytic activity">
    <reaction evidence="6">
        <text>a 2'-deoxyadenosine in DNA + S-adenosyl-L-methionine = an N(6)-methyl-2'-deoxyadenosine in DNA + S-adenosyl-L-homocysteine + H(+)</text>
        <dbReference type="Rhea" id="RHEA:15197"/>
        <dbReference type="Rhea" id="RHEA-COMP:12418"/>
        <dbReference type="Rhea" id="RHEA-COMP:12419"/>
        <dbReference type="ChEBI" id="CHEBI:15378"/>
        <dbReference type="ChEBI" id="CHEBI:57856"/>
        <dbReference type="ChEBI" id="CHEBI:59789"/>
        <dbReference type="ChEBI" id="CHEBI:90615"/>
        <dbReference type="ChEBI" id="CHEBI:90616"/>
        <dbReference type="EC" id="2.1.1.72"/>
    </reaction>
</comment>
<dbReference type="EC" id="2.1.1.72" evidence="2"/>
<dbReference type="EMBL" id="BJVJ01000004">
    <property type="protein sequence ID" value="GEL21694.1"/>
    <property type="molecule type" value="Genomic_DNA"/>
</dbReference>
<keyword evidence="4 8" id="KW-0808">Transferase</keyword>